<dbReference type="Gene3D" id="3.90.1150.10">
    <property type="entry name" value="Aspartate Aminotransferase, domain 1"/>
    <property type="match status" value="1"/>
</dbReference>
<evidence type="ECO:0000256" key="5">
    <source>
        <dbReference type="ARBA" id="ARBA00022898"/>
    </source>
</evidence>
<dbReference type="Gene3D" id="3.40.640.10">
    <property type="entry name" value="Type I PLP-dependent aspartate aminotransferase-like (Major domain)"/>
    <property type="match status" value="1"/>
</dbReference>
<dbReference type="InterPro" id="IPR015424">
    <property type="entry name" value="PyrdxlP-dep_Trfase"/>
</dbReference>
<evidence type="ECO:0000256" key="7">
    <source>
        <dbReference type="ARBA" id="ARBA00023014"/>
    </source>
</evidence>
<evidence type="ECO:0000256" key="1">
    <source>
        <dbReference type="ARBA" id="ARBA00001933"/>
    </source>
</evidence>
<keyword evidence="6" id="KW-0408">Iron</keyword>
<dbReference type="Pfam" id="PF00266">
    <property type="entry name" value="Aminotran_5"/>
    <property type="match status" value="1"/>
</dbReference>
<keyword evidence="4" id="KW-0479">Metal-binding</keyword>
<evidence type="ECO:0000259" key="8">
    <source>
        <dbReference type="Pfam" id="PF00266"/>
    </source>
</evidence>
<name>A0A1J5RTR2_9ZZZZ</name>
<evidence type="ECO:0000256" key="3">
    <source>
        <dbReference type="ARBA" id="ARBA00022679"/>
    </source>
</evidence>
<reference evidence="9" key="1">
    <citation type="submission" date="2016-10" db="EMBL/GenBank/DDBJ databases">
        <title>Sequence of Gallionella enrichment culture.</title>
        <authorList>
            <person name="Poehlein A."/>
            <person name="Muehling M."/>
            <person name="Daniel R."/>
        </authorList>
    </citation>
    <scope>NUCLEOTIDE SEQUENCE</scope>
</reference>
<dbReference type="PANTHER" id="PTHR11601:SF34">
    <property type="entry name" value="CYSTEINE DESULFURASE"/>
    <property type="match status" value="1"/>
</dbReference>
<proteinExistence type="inferred from homology"/>
<evidence type="ECO:0000256" key="4">
    <source>
        <dbReference type="ARBA" id="ARBA00022723"/>
    </source>
</evidence>
<dbReference type="EMBL" id="MLJW01000221">
    <property type="protein sequence ID" value="OIQ92859.1"/>
    <property type="molecule type" value="Genomic_DNA"/>
</dbReference>
<keyword evidence="5" id="KW-0663">Pyridoxal phosphate</keyword>
<comment type="cofactor">
    <cofactor evidence="1">
        <name>pyridoxal 5'-phosphate</name>
        <dbReference type="ChEBI" id="CHEBI:597326"/>
    </cofactor>
</comment>
<accession>A0A1J5RTR2</accession>
<organism evidence="9">
    <name type="scientific">mine drainage metagenome</name>
    <dbReference type="NCBI Taxonomy" id="410659"/>
    <lineage>
        <taxon>unclassified sequences</taxon>
        <taxon>metagenomes</taxon>
        <taxon>ecological metagenomes</taxon>
    </lineage>
</organism>
<keyword evidence="7" id="KW-0411">Iron-sulfur</keyword>
<dbReference type="InterPro" id="IPR015422">
    <property type="entry name" value="PyrdxlP-dep_Trfase_small"/>
</dbReference>
<dbReference type="EC" id="2.8.1.7" evidence="9"/>
<comment type="caution">
    <text evidence="9">The sequence shown here is derived from an EMBL/GenBank/DDBJ whole genome shotgun (WGS) entry which is preliminary data.</text>
</comment>
<dbReference type="InterPro" id="IPR016454">
    <property type="entry name" value="Cysteine_dSase"/>
</dbReference>
<dbReference type="InterPro" id="IPR000192">
    <property type="entry name" value="Aminotrans_V_dom"/>
</dbReference>
<dbReference type="GO" id="GO:0051536">
    <property type="term" value="F:iron-sulfur cluster binding"/>
    <property type="evidence" value="ECO:0007669"/>
    <property type="project" value="UniProtKB-KW"/>
</dbReference>
<sequence length="388" mass="40601">MTHATPAPRVFLDAAGHAPVHPQARAALLEAVDQGWADPRRLHAEGRRARMLLDGARESIAAHLGTRPAELRFAGSHVTALHTAVRGVTRGRRRVGRDVVASTVERAALLHAARFATTDGDAPGTVALIPVDRTGRVAVDQFLARLREDGVALAALQHANGEVGTLQPVPDVHAAARESGVPLLVDAGSSVGHVPVSDAWDLLAADAGDWGAPVGLGLLAVRPRVRWSPDWPEDDDPWFPGGVSVPAALAAAVALDLARSDLSVEDAHRRALVSRIRAEVPIRVPDVQVMGPDDARLPHVVTFSCLYVDGEALVTELDRAGFAVSSGSACTSSALEPSHVLAAMGALTHGNIRITVPRGTDAAHVEHFLDVLPAAVATVRSALGVEGL</sequence>
<evidence type="ECO:0000256" key="6">
    <source>
        <dbReference type="ARBA" id="ARBA00023004"/>
    </source>
</evidence>
<protein>
    <submittedName>
        <fullName evidence="9">Cysteine desulfurase IscS</fullName>
        <ecNumber evidence="9">2.8.1.7</ecNumber>
    </submittedName>
</protein>
<gene>
    <name evidence="9" type="primary">iscS_14</name>
    <name evidence="9" type="ORF">GALL_252230</name>
</gene>
<evidence type="ECO:0000256" key="2">
    <source>
        <dbReference type="ARBA" id="ARBA00006490"/>
    </source>
</evidence>
<dbReference type="InterPro" id="IPR015421">
    <property type="entry name" value="PyrdxlP-dep_Trfase_major"/>
</dbReference>
<comment type="similarity">
    <text evidence="2">Belongs to the class-V pyridoxal-phosphate-dependent aminotransferase family. NifS/IscS subfamily.</text>
</comment>
<dbReference type="PANTHER" id="PTHR11601">
    <property type="entry name" value="CYSTEINE DESULFURYLASE FAMILY MEMBER"/>
    <property type="match status" value="1"/>
</dbReference>
<dbReference type="GO" id="GO:0031071">
    <property type="term" value="F:cysteine desulfurase activity"/>
    <property type="evidence" value="ECO:0007669"/>
    <property type="project" value="UniProtKB-EC"/>
</dbReference>
<dbReference type="GO" id="GO:0046872">
    <property type="term" value="F:metal ion binding"/>
    <property type="evidence" value="ECO:0007669"/>
    <property type="project" value="UniProtKB-KW"/>
</dbReference>
<dbReference type="SUPFAM" id="SSF53383">
    <property type="entry name" value="PLP-dependent transferases"/>
    <property type="match status" value="1"/>
</dbReference>
<keyword evidence="3 9" id="KW-0808">Transferase</keyword>
<dbReference type="PIRSF" id="PIRSF005572">
    <property type="entry name" value="NifS"/>
    <property type="match status" value="1"/>
</dbReference>
<dbReference type="AlphaFoldDB" id="A0A1J5RTR2"/>
<feature type="domain" description="Aminotransferase class V" evidence="8">
    <location>
        <begin position="10"/>
        <end position="366"/>
    </location>
</feature>
<evidence type="ECO:0000313" key="9">
    <source>
        <dbReference type="EMBL" id="OIQ92859.1"/>
    </source>
</evidence>